<evidence type="ECO:0000313" key="21">
    <source>
        <dbReference type="Proteomes" id="UP000327030"/>
    </source>
</evidence>
<evidence type="ECO:0000256" key="9">
    <source>
        <dbReference type="ARBA" id="ARBA00012523"/>
    </source>
</evidence>
<evidence type="ECO:0000256" key="12">
    <source>
        <dbReference type="ARBA" id="ARBA00022741"/>
    </source>
</evidence>
<evidence type="ECO:0000256" key="1">
    <source>
        <dbReference type="ARBA" id="ARBA00000312"/>
    </source>
</evidence>
<dbReference type="GO" id="GO:0043752">
    <property type="term" value="F:adenosylcobinamide kinase activity"/>
    <property type="evidence" value="ECO:0007669"/>
    <property type="project" value="UniProtKB-EC"/>
</dbReference>
<evidence type="ECO:0000256" key="6">
    <source>
        <dbReference type="ARBA" id="ARBA00005159"/>
    </source>
</evidence>
<dbReference type="Gene3D" id="3.40.50.300">
    <property type="entry name" value="P-loop containing nucleotide triphosphate hydrolases"/>
    <property type="match status" value="1"/>
</dbReference>
<keyword evidence="14" id="KW-0067">ATP-binding</keyword>
<evidence type="ECO:0000256" key="15">
    <source>
        <dbReference type="ARBA" id="ARBA00023134"/>
    </source>
</evidence>
<dbReference type="EMBL" id="CP043028">
    <property type="protein sequence ID" value="QFJ55844.1"/>
    <property type="molecule type" value="Genomic_DNA"/>
</dbReference>
<evidence type="ECO:0000256" key="13">
    <source>
        <dbReference type="ARBA" id="ARBA00022777"/>
    </source>
</evidence>
<dbReference type="GO" id="GO:0008820">
    <property type="term" value="F:cobinamide phosphate guanylyltransferase activity"/>
    <property type="evidence" value="ECO:0007669"/>
    <property type="project" value="UniProtKB-EC"/>
</dbReference>
<dbReference type="OrthoDB" id="9799422at2"/>
<dbReference type="SUPFAM" id="SSF52540">
    <property type="entry name" value="P-loop containing nucleoside triphosphate hydrolases"/>
    <property type="match status" value="1"/>
</dbReference>
<dbReference type="Proteomes" id="UP000327030">
    <property type="component" value="Chromosome 1"/>
</dbReference>
<comment type="catalytic activity">
    <reaction evidence="1">
        <text>adenosylcob(III)inamide + ATP = adenosylcob(III)inamide phosphate + ADP + H(+)</text>
        <dbReference type="Rhea" id="RHEA:15769"/>
        <dbReference type="ChEBI" id="CHEBI:2480"/>
        <dbReference type="ChEBI" id="CHEBI:15378"/>
        <dbReference type="ChEBI" id="CHEBI:30616"/>
        <dbReference type="ChEBI" id="CHEBI:58502"/>
        <dbReference type="ChEBI" id="CHEBI:456216"/>
        <dbReference type="EC" id="2.7.1.156"/>
    </reaction>
</comment>
<evidence type="ECO:0000256" key="14">
    <source>
        <dbReference type="ARBA" id="ARBA00022840"/>
    </source>
</evidence>
<dbReference type="KEGG" id="pxv:FXF36_13600"/>
<gene>
    <name evidence="20" type="ORF">FXF36_13600</name>
</gene>
<dbReference type="GO" id="GO:0005525">
    <property type="term" value="F:GTP binding"/>
    <property type="evidence" value="ECO:0007669"/>
    <property type="project" value="UniProtKB-KW"/>
</dbReference>
<comment type="function">
    <text evidence="4">Catalyzes ATP-dependent phosphorylation of adenosylcobinamide and addition of GMP to adenosylcobinamide phosphate.</text>
</comment>
<dbReference type="AlphaFoldDB" id="A0A5P6VVT7"/>
<evidence type="ECO:0000256" key="11">
    <source>
        <dbReference type="ARBA" id="ARBA00022679"/>
    </source>
</evidence>
<evidence type="ECO:0000256" key="2">
    <source>
        <dbReference type="ARBA" id="ARBA00000711"/>
    </source>
</evidence>
<dbReference type="Pfam" id="PF02283">
    <property type="entry name" value="CobU"/>
    <property type="match status" value="1"/>
</dbReference>
<dbReference type="InterPro" id="IPR027417">
    <property type="entry name" value="P-loop_NTPase"/>
</dbReference>
<comment type="pathway">
    <text evidence="6">Cofactor biosynthesis; adenosylcobalamin biosynthesis; adenosylcobalamin from cob(II)yrinate a,c-diamide: step 5/7.</text>
</comment>
<evidence type="ECO:0000256" key="4">
    <source>
        <dbReference type="ARBA" id="ARBA00003889"/>
    </source>
</evidence>
<comment type="catalytic activity">
    <reaction evidence="3">
        <text>adenosylcob(III)inamide + GTP = adenosylcob(III)inamide phosphate + GDP + H(+)</text>
        <dbReference type="Rhea" id="RHEA:15765"/>
        <dbReference type="ChEBI" id="CHEBI:2480"/>
        <dbReference type="ChEBI" id="CHEBI:15378"/>
        <dbReference type="ChEBI" id="CHEBI:37565"/>
        <dbReference type="ChEBI" id="CHEBI:58189"/>
        <dbReference type="ChEBI" id="CHEBI:58502"/>
        <dbReference type="EC" id="2.7.1.156"/>
    </reaction>
</comment>
<keyword evidence="13" id="KW-0418">Kinase</keyword>
<comment type="catalytic activity">
    <reaction evidence="2">
        <text>adenosylcob(III)inamide phosphate + GTP + H(+) = adenosylcob(III)inamide-GDP + diphosphate</text>
        <dbReference type="Rhea" id="RHEA:22712"/>
        <dbReference type="ChEBI" id="CHEBI:15378"/>
        <dbReference type="ChEBI" id="CHEBI:33019"/>
        <dbReference type="ChEBI" id="CHEBI:37565"/>
        <dbReference type="ChEBI" id="CHEBI:58502"/>
        <dbReference type="ChEBI" id="CHEBI:60487"/>
        <dbReference type="EC" id="2.7.7.62"/>
    </reaction>
</comment>
<comment type="pathway">
    <text evidence="5">Cofactor biosynthesis; adenosylcobalamin biosynthesis; adenosylcobalamin from cob(II)yrinate a,c-diamide: step 6/7.</text>
</comment>
<dbReference type="PANTHER" id="PTHR34848:SF1">
    <property type="entry name" value="BIFUNCTIONAL ADENOSYLCOBALAMIN BIOSYNTHESIS PROTEIN COBU"/>
    <property type="match status" value="1"/>
</dbReference>
<evidence type="ECO:0000256" key="3">
    <source>
        <dbReference type="ARBA" id="ARBA00001522"/>
    </source>
</evidence>
<feature type="binding site" evidence="19">
    <location>
        <position position="62"/>
    </location>
    <ligand>
        <name>GTP</name>
        <dbReference type="ChEBI" id="CHEBI:37565"/>
    </ligand>
</feature>
<feature type="binding site" evidence="19">
    <location>
        <begin position="50"/>
        <end position="53"/>
    </location>
    <ligand>
        <name>GTP</name>
        <dbReference type="ChEBI" id="CHEBI:37565"/>
    </ligand>
</feature>
<dbReference type="UniPathway" id="UPA00148">
    <property type="reaction ID" value="UER00236"/>
</dbReference>
<keyword evidence="10" id="KW-0169">Cobalamin biosynthesis</keyword>
<evidence type="ECO:0000256" key="18">
    <source>
        <dbReference type="PIRSR" id="PIRSR006135-1"/>
    </source>
</evidence>
<feature type="active site" description="GMP-histidine intermediate" evidence="18">
    <location>
        <position position="49"/>
    </location>
</feature>
<feature type="binding site" evidence="19">
    <location>
        <position position="83"/>
    </location>
    <ligand>
        <name>GTP</name>
        <dbReference type="ChEBI" id="CHEBI:37565"/>
    </ligand>
</feature>
<comment type="similarity">
    <text evidence="7">Belongs to the CobU/CobP family.</text>
</comment>
<dbReference type="RefSeq" id="WP_151624989.1">
    <property type="nucleotide sequence ID" value="NZ_CP043028.1"/>
</dbReference>
<name>A0A5P6VVT7_PSEXY</name>
<dbReference type="CDD" id="cd00544">
    <property type="entry name" value="CobU"/>
    <property type="match status" value="1"/>
</dbReference>
<evidence type="ECO:0000256" key="10">
    <source>
        <dbReference type="ARBA" id="ARBA00022573"/>
    </source>
</evidence>
<dbReference type="GO" id="GO:0009236">
    <property type="term" value="P:cobalamin biosynthetic process"/>
    <property type="evidence" value="ECO:0007669"/>
    <property type="project" value="UniProtKB-UniPathway"/>
</dbReference>
<dbReference type="GO" id="GO:0005524">
    <property type="term" value="F:ATP binding"/>
    <property type="evidence" value="ECO:0007669"/>
    <property type="project" value="UniProtKB-KW"/>
</dbReference>
<proteinExistence type="inferred from homology"/>
<sequence length="175" mass="19380">MITLIYGGSGSGKSEFAEGFVCEKHYDIQYYLATMAAFDDEAKARIQKHREARAGKGFETIEQPFDAAKITNNINENGIILLECLSNLVANEMFRDGQIIPSEKCIEKIFEDLKVLAGHISELVIVSNDIFDDGVQYDETTMDYLKALGALNSMLASEAEEVYEVVVGIPLKIKG</sequence>
<dbReference type="PANTHER" id="PTHR34848">
    <property type="match status" value="1"/>
</dbReference>
<evidence type="ECO:0000256" key="7">
    <source>
        <dbReference type="ARBA" id="ARBA00007490"/>
    </source>
</evidence>
<evidence type="ECO:0000256" key="16">
    <source>
        <dbReference type="ARBA" id="ARBA00029570"/>
    </source>
</evidence>
<evidence type="ECO:0000256" key="8">
    <source>
        <dbReference type="ARBA" id="ARBA00012016"/>
    </source>
</evidence>
<keyword evidence="12 19" id="KW-0547">Nucleotide-binding</keyword>
<reference evidence="21" key="1">
    <citation type="submission" date="2019-08" db="EMBL/GenBank/DDBJ databases">
        <title>Complete Genome Sequence of the Polysaccharide-Degrading Rumen Bacterium Pseudobutyrivibrio xylanivorans MA3014.</title>
        <authorList>
            <person name="Palevich N."/>
            <person name="Maclean P.H."/>
            <person name="Kelly W.J."/>
            <person name="Leahy S.C."/>
            <person name="Rakonjac J."/>
            <person name="Attwood G.T."/>
        </authorList>
    </citation>
    <scope>NUCLEOTIDE SEQUENCE [LARGE SCALE GENOMIC DNA]</scope>
    <source>
        <strain evidence="21">MA3014</strain>
    </source>
</reference>
<organism evidence="20 21">
    <name type="scientific">Pseudobutyrivibrio xylanivorans</name>
    <dbReference type="NCBI Taxonomy" id="185007"/>
    <lineage>
        <taxon>Bacteria</taxon>
        <taxon>Bacillati</taxon>
        <taxon>Bacillota</taxon>
        <taxon>Clostridia</taxon>
        <taxon>Lachnospirales</taxon>
        <taxon>Lachnospiraceae</taxon>
        <taxon>Pseudobutyrivibrio</taxon>
    </lineage>
</organism>
<feature type="binding site" evidence="19">
    <location>
        <begin position="7"/>
        <end position="14"/>
    </location>
    <ligand>
        <name>GTP</name>
        <dbReference type="ChEBI" id="CHEBI:37565"/>
    </ligand>
</feature>
<evidence type="ECO:0000256" key="19">
    <source>
        <dbReference type="PIRSR" id="PIRSR006135-2"/>
    </source>
</evidence>
<dbReference type="PIRSF" id="PIRSF006135">
    <property type="entry name" value="CobU"/>
    <property type="match status" value="1"/>
</dbReference>
<evidence type="ECO:0000256" key="5">
    <source>
        <dbReference type="ARBA" id="ARBA00004692"/>
    </source>
</evidence>
<evidence type="ECO:0000313" key="20">
    <source>
        <dbReference type="EMBL" id="QFJ55844.1"/>
    </source>
</evidence>
<keyword evidence="11" id="KW-0808">Transferase</keyword>
<dbReference type="InterPro" id="IPR003203">
    <property type="entry name" value="CobU/CobP"/>
</dbReference>
<evidence type="ECO:0000256" key="17">
    <source>
        <dbReference type="ARBA" id="ARBA00030571"/>
    </source>
</evidence>
<protein>
    <recommendedName>
        <fullName evidence="16">Adenosylcobinamide kinase</fullName>
        <ecNumber evidence="8">2.7.1.156</ecNumber>
        <ecNumber evidence="9">2.7.7.62</ecNumber>
    </recommendedName>
    <alternativeName>
        <fullName evidence="17">Adenosylcobinamide-phosphate guanylyltransferase</fullName>
    </alternativeName>
</protein>
<keyword evidence="15 19" id="KW-0342">GTP-binding</keyword>
<dbReference type="EC" id="2.7.7.62" evidence="9"/>
<accession>A0A5P6VVT7</accession>
<dbReference type="EC" id="2.7.1.156" evidence="8"/>